<evidence type="ECO:0000313" key="2">
    <source>
        <dbReference type="Proteomes" id="UP001501845"/>
    </source>
</evidence>
<sequence>MPSPVRVQALIGGAGHPGQLQAAGDVVVVHMGLRHIRDAHPTLRRCGDHLVDVARRIDDHRAAGAAGQVAAVAQALEYQGVDEEHGCGSSRRAVYLGGYPVHSA</sequence>
<dbReference type="EMBL" id="BAABBU010000005">
    <property type="protein sequence ID" value="GAA4125813.1"/>
    <property type="molecule type" value="Genomic_DNA"/>
</dbReference>
<reference evidence="2" key="1">
    <citation type="journal article" date="2019" name="Int. J. Syst. Evol. Microbiol.">
        <title>The Global Catalogue of Microorganisms (GCM) 10K type strain sequencing project: providing services to taxonomists for standard genome sequencing and annotation.</title>
        <authorList>
            <consortium name="The Broad Institute Genomics Platform"/>
            <consortium name="The Broad Institute Genome Sequencing Center for Infectious Disease"/>
            <person name="Wu L."/>
            <person name="Ma J."/>
        </authorList>
    </citation>
    <scope>NUCLEOTIDE SEQUENCE [LARGE SCALE GENOMIC DNA]</scope>
    <source>
        <strain evidence="2">JCM 17589</strain>
    </source>
</reference>
<keyword evidence="2" id="KW-1185">Reference proteome</keyword>
<organism evidence="1 2">
    <name type="scientific">Streptomyces tunisiensis</name>
    <dbReference type="NCBI Taxonomy" id="948699"/>
    <lineage>
        <taxon>Bacteria</taxon>
        <taxon>Bacillati</taxon>
        <taxon>Actinomycetota</taxon>
        <taxon>Actinomycetes</taxon>
        <taxon>Kitasatosporales</taxon>
        <taxon>Streptomycetaceae</taxon>
        <taxon>Streptomyces</taxon>
    </lineage>
</organism>
<accession>A0ABP7XUS1</accession>
<gene>
    <name evidence="1" type="ORF">GCM10022285_09480</name>
</gene>
<comment type="caution">
    <text evidence="1">The sequence shown here is derived from an EMBL/GenBank/DDBJ whole genome shotgun (WGS) entry which is preliminary data.</text>
</comment>
<evidence type="ECO:0000313" key="1">
    <source>
        <dbReference type="EMBL" id="GAA4125813.1"/>
    </source>
</evidence>
<protein>
    <submittedName>
        <fullName evidence="1">Uncharacterized protein</fullName>
    </submittedName>
</protein>
<name>A0ABP7XUS1_9ACTN</name>
<dbReference type="Proteomes" id="UP001501845">
    <property type="component" value="Unassembled WGS sequence"/>
</dbReference>
<proteinExistence type="predicted"/>